<protein>
    <submittedName>
        <fullName evidence="2">Gag-pol polyprotein</fullName>
    </submittedName>
</protein>
<keyword evidence="3" id="KW-1185">Reference proteome</keyword>
<feature type="domain" description="Retrovirus-related Pol polyprotein from transposon TNT 1-94-like beta-barrel" evidence="1">
    <location>
        <begin position="14"/>
        <end position="89"/>
    </location>
</feature>
<proteinExistence type="predicted"/>
<sequence length="100" mass="10923">MAHTPLKIPSKEEWYFDSGCSKHMTGENKYLKEVRSYSEGCVIFGDGVKGKIKGIGRLASPGSPCLDDVLLVEGLTTNLNSISQLCEQGLNVHFNNSECT</sequence>
<organism evidence="2 3">
    <name type="scientific">Trifolium medium</name>
    <dbReference type="NCBI Taxonomy" id="97028"/>
    <lineage>
        <taxon>Eukaryota</taxon>
        <taxon>Viridiplantae</taxon>
        <taxon>Streptophyta</taxon>
        <taxon>Embryophyta</taxon>
        <taxon>Tracheophyta</taxon>
        <taxon>Spermatophyta</taxon>
        <taxon>Magnoliopsida</taxon>
        <taxon>eudicotyledons</taxon>
        <taxon>Gunneridae</taxon>
        <taxon>Pentapetalae</taxon>
        <taxon>rosids</taxon>
        <taxon>fabids</taxon>
        <taxon>Fabales</taxon>
        <taxon>Fabaceae</taxon>
        <taxon>Papilionoideae</taxon>
        <taxon>50 kb inversion clade</taxon>
        <taxon>NPAAA clade</taxon>
        <taxon>Hologalegina</taxon>
        <taxon>IRL clade</taxon>
        <taxon>Trifolieae</taxon>
        <taxon>Trifolium</taxon>
    </lineage>
</organism>
<evidence type="ECO:0000313" key="3">
    <source>
        <dbReference type="Proteomes" id="UP000265520"/>
    </source>
</evidence>
<feature type="non-terminal residue" evidence="2">
    <location>
        <position position="100"/>
    </location>
</feature>
<name>A0A392RUL1_9FABA</name>
<evidence type="ECO:0000259" key="1">
    <source>
        <dbReference type="Pfam" id="PF22936"/>
    </source>
</evidence>
<dbReference type="EMBL" id="LXQA010278093">
    <property type="protein sequence ID" value="MCI40303.1"/>
    <property type="molecule type" value="Genomic_DNA"/>
</dbReference>
<dbReference type="InterPro" id="IPR054722">
    <property type="entry name" value="PolX-like_BBD"/>
</dbReference>
<dbReference type="Pfam" id="PF22936">
    <property type="entry name" value="Pol_BBD"/>
    <property type="match status" value="1"/>
</dbReference>
<dbReference type="AlphaFoldDB" id="A0A392RUL1"/>
<reference evidence="2 3" key="1">
    <citation type="journal article" date="2018" name="Front. Plant Sci.">
        <title>Red Clover (Trifolium pratense) and Zigzag Clover (T. medium) - A Picture of Genomic Similarities and Differences.</title>
        <authorList>
            <person name="Dluhosova J."/>
            <person name="Istvanek J."/>
            <person name="Nedelnik J."/>
            <person name="Repkova J."/>
        </authorList>
    </citation>
    <scope>NUCLEOTIDE SEQUENCE [LARGE SCALE GENOMIC DNA]</scope>
    <source>
        <strain evidence="3">cv. 10/8</strain>
        <tissue evidence="2">Leaf</tissue>
    </source>
</reference>
<evidence type="ECO:0000313" key="2">
    <source>
        <dbReference type="EMBL" id="MCI40303.1"/>
    </source>
</evidence>
<dbReference type="Proteomes" id="UP000265520">
    <property type="component" value="Unassembled WGS sequence"/>
</dbReference>
<comment type="caution">
    <text evidence="2">The sequence shown here is derived from an EMBL/GenBank/DDBJ whole genome shotgun (WGS) entry which is preliminary data.</text>
</comment>
<accession>A0A392RUL1</accession>